<feature type="domain" description="General stress protein 17M-like" evidence="1">
    <location>
        <begin position="5"/>
        <end position="100"/>
    </location>
</feature>
<dbReference type="Pfam" id="PF11181">
    <property type="entry name" value="YflT"/>
    <property type="match status" value="1"/>
</dbReference>
<protein>
    <submittedName>
        <fullName evidence="2">Heat induced stress protein YflT</fullName>
    </submittedName>
</protein>
<evidence type="ECO:0000313" key="3">
    <source>
        <dbReference type="Proteomes" id="UP000184476"/>
    </source>
</evidence>
<organism evidence="2 3">
    <name type="scientific">Seinonella peptonophila</name>
    <dbReference type="NCBI Taxonomy" id="112248"/>
    <lineage>
        <taxon>Bacteria</taxon>
        <taxon>Bacillati</taxon>
        <taxon>Bacillota</taxon>
        <taxon>Bacilli</taxon>
        <taxon>Bacillales</taxon>
        <taxon>Thermoactinomycetaceae</taxon>
        <taxon>Seinonella</taxon>
    </lineage>
</organism>
<dbReference type="Proteomes" id="UP000184476">
    <property type="component" value="Unassembled WGS sequence"/>
</dbReference>
<evidence type="ECO:0000313" key="2">
    <source>
        <dbReference type="EMBL" id="SHE53313.1"/>
    </source>
</evidence>
<gene>
    <name evidence="2" type="ORF">SAMN05444392_101882</name>
</gene>
<dbReference type="RefSeq" id="WP_073152487.1">
    <property type="nucleotide sequence ID" value="NZ_FQVL01000001.1"/>
</dbReference>
<reference evidence="2 3" key="1">
    <citation type="submission" date="2016-11" db="EMBL/GenBank/DDBJ databases">
        <authorList>
            <person name="Jaros S."/>
            <person name="Januszkiewicz K."/>
            <person name="Wedrychowicz H."/>
        </authorList>
    </citation>
    <scope>NUCLEOTIDE SEQUENCE [LARGE SCALE GENOMIC DNA]</scope>
    <source>
        <strain evidence="2 3">DSM 44666</strain>
    </source>
</reference>
<evidence type="ECO:0000259" key="1">
    <source>
        <dbReference type="Pfam" id="PF11181"/>
    </source>
</evidence>
<accession>A0A1M4U9S2</accession>
<name>A0A1M4U9S2_9BACL</name>
<dbReference type="STRING" id="112248.SAMN05444392_101882"/>
<dbReference type="EMBL" id="FQVL01000001">
    <property type="protein sequence ID" value="SHE53313.1"/>
    <property type="molecule type" value="Genomic_DNA"/>
</dbReference>
<dbReference type="AlphaFoldDB" id="A0A1M4U9S2"/>
<sequence>MSRPLLQEFSKDEHLISEVHRLKSQGVKQEDLYILTHDHDRTSRIAEKADVNTIGISETGVGTAIQNLFRKKGDALRNEMIEMGFDSTEVEVLEDHLDKGRILLIVDTTPYSQSLFH</sequence>
<proteinExistence type="predicted"/>
<dbReference type="InterPro" id="IPR025889">
    <property type="entry name" value="GSP17M-like_dom"/>
</dbReference>
<keyword evidence="3" id="KW-1185">Reference proteome</keyword>
<dbReference type="OrthoDB" id="2353304at2"/>